<accession>A0A1T4Q9Z2</accession>
<keyword evidence="1" id="KW-0175">Coiled coil</keyword>
<dbReference type="Proteomes" id="UP000190328">
    <property type="component" value="Unassembled WGS sequence"/>
</dbReference>
<dbReference type="AlphaFoldDB" id="A0A1T4Q9Z2"/>
<evidence type="ECO:0000313" key="4">
    <source>
        <dbReference type="EMBL" id="SKA00610.1"/>
    </source>
</evidence>
<proteinExistence type="predicted"/>
<gene>
    <name evidence="4" type="ORF">SAMN02745116_02123</name>
</gene>
<protein>
    <submittedName>
        <fullName evidence="4">Uncharacterized protein</fullName>
    </submittedName>
</protein>
<organism evidence="4 5">
    <name type="scientific">Pilibacter termitis</name>
    <dbReference type="NCBI Taxonomy" id="263852"/>
    <lineage>
        <taxon>Bacteria</taxon>
        <taxon>Bacillati</taxon>
        <taxon>Bacillota</taxon>
        <taxon>Bacilli</taxon>
        <taxon>Lactobacillales</taxon>
        <taxon>Enterococcaceae</taxon>
        <taxon>Pilibacter</taxon>
    </lineage>
</organism>
<dbReference type="EMBL" id="FUXI01000027">
    <property type="protein sequence ID" value="SKA00610.1"/>
    <property type="molecule type" value="Genomic_DNA"/>
</dbReference>
<keyword evidence="3" id="KW-1133">Transmembrane helix</keyword>
<feature type="coiled-coil region" evidence="1">
    <location>
        <begin position="77"/>
        <end position="144"/>
    </location>
</feature>
<sequence length="166" mass="18905">MSKGKQVVLFSFFGLVIVVCSVISIIVYPKFFAYKEYEGLQTEIAQAKKLFATENELSTTQKNELTKIVEEVAETKVADGAKKIKNAQDKLAKATNEIKAEQDERLHSEKELLKRIITSSKEWVNNTSEDTAEMKKAIQSAEEMLKRNDIEGMRREQKVLSSLQRD</sequence>
<keyword evidence="3" id="KW-0472">Membrane</keyword>
<name>A0A1T4Q9Z2_9ENTE</name>
<evidence type="ECO:0000256" key="1">
    <source>
        <dbReference type="SAM" id="Coils"/>
    </source>
</evidence>
<evidence type="ECO:0000313" key="5">
    <source>
        <dbReference type="Proteomes" id="UP000190328"/>
    </source>
</evidence>
<keyword evidence="5" id="KW-1185">Reference proteome</keyword>
<keyword evidence="3" id="KW-0812">Transmembrane</keyword>
<feature type="transmembrane region" description="Helical" evidence="3">
    <location>
        <begin position="7"/>
        <end position="28"/>
    </location>
</feature>
<dbReference type="RefSeq" id="WP_078808038.1">
    <property type="nucleotide sequence ID" value="NZ_FUXI01000027.1"/>
</dbReference>
<evidence type="ECO:0000256" key="3">
    <source>
        <dbReference type="SAM" id="Phobius"/>
    </source>
</evidence>
<evidence type="ECO:0000256" key="2">
    <source>
        <dbReference type="SAM" id="MobiDB-lite"/>
    </source>
</evidence>
<reference evidence="5" key="1">
    <citation type="submission" date="2017-02" db="EMBL/GenBank/DDBJ databases">
        <authorList>
            <person name="Varghese N."/>
            <person name="Submissions S."/>
        </authorList>
    </citation>
    <scope>NUCLEOTIDE SEQUENCE [LARGE SCALE GENOMIC DNA]</scope>
    <source>
        <strain evidence="5">ATCC BAA-1030</strain>
    </source>
</reference>
<feature type="region of interest" description="Disordered" evidence="2">
    <location>
        <begin position="146"/>
        <end position="166"/>
    </location>
</feature>